<evidence type="ECO:0000313" key="17">
    <source>
        <dbReference type="Proteomes" id="UP000295696"/>
    </source>
</evidence>
<accession>A0A4R3IW17</accession>
<evidence type="ECO:0000256" key="3">
    <source>
        <dbReference type="ARBA" id="ARBA00022448"/>
    </source>
</evidence>
<dbReference type="Gene3D" id="1.10.287.90">
    <property type="match status" value="1"/>
</dbReference>
<dbReference type="AlphaFoldDB" id="A0A4R3IW17"/>
<keyword evidence="5" id="KW-0679">Respiratory chain</keyword>
<dbReference type="SUPFAM" id="SSF49503">
    <property type="entry name" value="Cupredoxins"/>
    <property type="match status" value="1"/>
</dbReference>
<keyword evidence="10" id="KW-0560">Oxidoreductase</keyword>
<evidence type="ECO:0000259" key="14">
    <source>
        <dbReference type="PROSITE" id="PS50857"/>
    </source>
</evidence>
<comment type="similarity">
    <text evidence="2">Belongs to the cytochrome c oxidase subunit 2 family.</text>
</comment>
<dbReference type="GO" id="GO:0016491">
    <property type="term" value="F:oxidoreductase activity"/>
    <property type="evidence" value="ECO:0007669"/>
    <property type="project" value="UniProtKB-KW"/>
</dbReference>
<evidence type="ECO:0000256" key="5">
    <source>
        <dbReference type="ARBA" id="ARBA00022660"/>
    </source>
</evidence>
<keyword evidence="17" id="KW-1185">Reference proteome</keyword>
<dbReference type="EMBL" id="SLZU01000033">
    <property type="protein sequence ID" value="TCS54466.1"/>
    <property type="molecule type" value="Genomic_DNA"/>
</dbReference>
<name>A0A4R3IW17_9RHOB</name>
<dbReference type="SUPFAM" id="SSF81464">
    <property type="entry name" value="Cytochrome c oxidase subunit II-like, transmembrane region"/>
    <property type="match status" value="1"/>
</dbReference>
<keyword evidence="7" id="KW-0732">Signal</keyword>
<feature type="region of interest" description="Disordered" evidence="12">
    <location>
        <begin position="307"/>
        <end position="331"/>
    </location>
</feature>
<dbReference type="PANTHER" id="PTHR22888:SF18">
    <property type="entry name" value="CYTOCHROME BO(3) UBIQUINOL OXIDASE SUBUNIT 2"/>
    <property type="match status" value="1"/>
</dbReference>
<evidence type="ECO:0000256" key="12">
    <source>
        <dbReference type="SAM" id="MobiDB-lite"/>
    </source>
</evidence>
<dbReference type="PANTHER" id="PTHR22888">
    <property type="entry name" value="CYTOCHROME C OXIDASE, SUBUNIT II"/>
    <property type="match status" value="1"/>
</dbReference>
<keyword evidence="9 13" id="KW-1133">Transmembrane helix</keyword>
<proteinExistence type="inferred from homology"/>
<feature type="transmembrane region" description="Helical" evidence="13">
    <location>
        <begin position="59"/>
        <end position="79"/>
    </location>
</feature>
<dbReference type="InterPro" id="IPR008972">
    <property type="entry name" value="Cupredoxin"/>
</dbReference>
<comment type="subcellular location">
    <subcellularLocation>
        <location evidence="1">Cell membrane</location>
        <topology evidence="1">Multi-pass membrane protein</topology>
    </subcellularLocation>
</comment>
<dbReference type="PROSITE" id="PS50857">
    <property type="entry name" value="COX2_CUA"/>
    <property type="match status" value="1"/>
</dbReference>
<keyword evidence="4" id="KW-1003">Cell membrane</keyword>
<dbReference type="InterPro" id="IPR034227">
    <property type="entry name" value="CuRO_UO_II"/>
</dbReference>
<dbReference type="CDD" id="cd04212">
    <property type="entry name" value="CuRO_UO_II"/>
    <property type="match status" value="1"/>
</dbReference>
<feature type="transmembrane region" description="Helical" evidence="13">
    <location>
        <begin position="99"/>
        <end position="120"/>
    </location>
</feature>
<evidence type="ECO:0000256" key="7">
    <source>
        <dbReference type="ARBA" id="ARBA00022729"/>
    </source>
</evidence>
<feature type="domain" description="Cytochrome oxidase subunit II copper A binding" evidence="14">
    <location>
        <begin position="136"/>
        <end position="248"/>
    </location>
</feature>
<dbReference type="GO" id="GO:0042773">
    <property type="term" value="P:ATP synthesis coupled electron transport"/>
    <property type="evidence" value="ECO:0007669"/>
    <property type="project" value="TreeGrafter"/>
</dbReference>
<evidence type="ECO:0000313" key="16">
    <source>
        <dbReference type="EMBL" id="TCS54466.1"/>
    </source>
</evidence>
<protein>
    <submittedName>
        <fullName evidence="16">Cytochrome o ubiquinol oxidase subunit 2</fullName>
    </submittedName>
</protein>
<evidence type="ECO:0000256" key="6">
    <source>
        <dbReference type="ARBA" id="ARBA00022692"/>
    </source>
</evidence>
<sequence>MKDGNMTPFSSWRFRPNLLKHAWLLCGVLVLSACNEERNSFLDPAGPIAAAQRTHMFEVIAWTMIAIVPVFVFVPLILWRYRFRNAKARYTPDWEFSGWLDMVMWGVPFVIIIILSSMLWKSTHALDPYKPIASTEAPVNVQVVGLDWKWLFIYPDLGIATVNELVIPVNASVAMDITTDTVMQSILISSLAGQIYAMPGMRTKLHVLADETGTFVGENTQYNGDGFVDQNFQTISMSTEDFAVWVTTVKASGVTLDATTYGRLAVGSTGAQAHETLGSSQMPEGVIYFNQVEPSLFETVLGRYNEGTDIPPAQQPGAVGYVPPSAQGANQ</sequence>
<comment type="caution">
    <text evidence="16">The sequence shown here is derived from an EMBL/GenBank/DDBJ whole genome shotgun (WGS) entry which is preliminary data.</text>
</comment>
<dbReference type="PROSITE" id="PS51257">
    <property type="entry name" value="PROKAR_LIPOPROTEIN"/>
    <property type="match status" value="1"/>
</dbReference>
<evidence type="ECO:0000256" key="9">
    <source>
        <dbReference type="ARBA" id="ARBA00022989"/>
    </source>
</evidence>
<evidence type="ECO:0000256" key="13">
    <source>
        <dbReference type="SAM" id="Phobius"/>
    </source>
</evidence>
<evidence type="ECO:0000256" key="11">
    <source>
        <dbReference type="ARBA" id="ARBA00023136"/>
    </source>
</evidence>
<dbReference type="InterPro" id="IPR002429">
    <property type="entry name" value="CcO_II-like_C"/>
</dbReference>
<evidence type="ECO:0000256" key="8">
    <source>
        <dbReference type="ARBA" id="ARBA00022982"/>
    </source>
</evidence>
<gene>
    <name evidence="16" type="ORF">EDD52_1334</name>
</gene>
<organism evidence="16 17">
    <name type="scientific">Primorskyibacter sedentarius</name>
    <dbReference type="NCBI Taxonomy" id="745311"/>
    <lineage>
        <taxon>Bacteria</taxon>
        <taxon>Pseudomonadati</taxon>
        <taxon>Pseudomonadota</taxon>
        <taxon>Alphaproteobacteria</taxon>
        <taxon>Rhodobacterales</taxon>
        <taxon>Roseobacteraceae</taxon>
        <taxon>Primorskyibacter</taxon>
    </lineage>
</organism>
<reference evidence="16 17" key="1">
    <citation type="submission" date="2019-03" db="EMBL/GenBank/DDBJ databases">
        <title>Genomic Encyclopedia of Type Strains, Phase IV (KMG-IV): sequencing the most valuable type-strain genomes for metagenomic binning, comparative biology and taxonomic classification.</title>
        <authorList>
            <person name="Goeker M."/>
        </authorList>
    </citation>
    <scope>NUCLEOTIDE SEQUENCE [LARGE SCALE GENOMIC DNA]</scope>
    <source>
        <strain evidence="16 17">DSM 104836</strain>
    </source>
</reference>
<keyword evidence="11 13" id="KW-0472">Membrane</keyword>
<dbReference type="InterPro" id="IPR045187">
    <property type="entry name" value="CcO_II"/>
</dbReference>
<evidence type="ECO:0000256" key="1">
    <source>
        <dbReference type="ARBA" id="ARBA00004651"/>
    </source>
</evidence>
<dbReference type="PROSITE" id="PS50999">
    <property type="entry name" value="COX2_TM"/>
    <property type="match status" value="1"/>
</dbReference>
<dbReference type="RefSeq" id="WP_243652065.1">
    <property type="nucleotide sequence ID" value="NZ_SLZU01000033.1"/>
</dbReference>
<dbReference type="Proteomes" id="UP000295696">
    <property type="component" value="Unassembled WGS sequence"/>
</dbReference>
<dbReference type="Gene3D" id="2.60.40.420">
    <property type="entry name" value="Cupredoxins - blue copper proteins"/>
    <property type="match status" value="1"/>
</dbReference>
<dbReference type="GO" id="GO:0005886">
    <property type="term" value="C:plasma membrane"/>
    <property type="evidence" value="ECO:0007669"/>
    <property type="project" value="UniProtKB-SubCell"/>
</dbReference>
<keyword evidence="3" id="KW-0813">Transport</keyword>
<keyword evidence="8" id="KW-0249">Electron transport</keyword>
<dbReference type="InterPro" id="IPR011759">
    <property type="entry name" value="Cyt_c_oxidase_su2_TM_dom"/>
</dbReference>
<dbReference type="InterPro" id="IPR036257">
    <property type="entry name" value="Cyt_c_oxidase_su2_TM_sf"/>
</dbReference>
<dbReference type="GO" id="GO:0004129">
    <property type="term" value="F:cytochrome-c oxidase activity"/>
    <property type="evidence" value="ECO:0007669"/>
    <property type="project" value="InterPro"/>
</dbReference>
<evidence type="ECO:0000259" key="15">
    <source>
        <dbReference type="PROSITE" id="PS50999"/>
    </source>
</evidence>
<dbReference type="GO" id="GO:0005507">
    <property type="term" value="F:copper ion binding"/>
    <property type="evidence" value="ECO:0007669"/>
    <property type="project" value="InterPro"/>
</dbReference>
<dbReference type="Pfam" id="PF00116">
    <property type="entry name" value="COX2"/>
    <property type="match status" value="1"/>
</dbReference>
<evidence type="ECO:0000256" key="4">
    <source>
        <dbReference type="ARBA" id="ARBA00022475"/>
    </source>
</evidence>
<keyword evidence="6 13" id="KW-0812">Transmembrane</keyword>
<feature type="domain" description="Cytochrome oxidase subunit II transmembrane region profile" evidence="15">
    <location>
        <begin position="33"/>
        <end position="130"/>
    </location>
</feature>
<evidence type="ECO:0000256" key="2">
    <source>
        <dbReference type="ARBA" id="ARBA00007866"/>
    </source>
</evidence>
<evidence type="ECO:0000256" key="10">
    <source>
        <dbReference type="ARBA" id="ARBA00023002"/>
    </source>
</evidence>